<keyword evidence="1" id="KW-0472">Membrane</keyword>
<evidence type="ECO:0000256" key="1">
    <source>
        <dbReference type="SAM" id="Phobius"/>
    </source>
</evidence>
<keyword evidence="1" id="KW-0812">Transmembrane</keyword>
<organism evidence="2 3">
    <name type="scientific">Tumebacillus lacus</name>
    <dbReference type="NCBI Taxonomy" id="2995335"/>
    <lineage>
        <taxon>Bacteria</taxon>
        <taxon>Bacillati</taxon>
        <taxon>Bacillota</taxon>
        <taxon>Bacilli</taxon>
        <taxon>Bacillales</taxon>
        <taxon>Alicyclobacillaceae</taxon>
        <taxon>Tumebacillus</taxon>
    </lineage>
</organism>
<dbReference type="PANTHER" id="PTHR39165">
    <property type="entry name" value="IG HYPOTHETICAL 17883"/>
    <property type="match status" value="1"/>
</dbReference>
<dbReference type="Proteomes" id="UP001208017">
    <property type="component" value="Unassembled WGS sequence"/>
</dbReference>
<sequence length="168" mass="18239">MTMQIIAIVISSLLILLAIGFTVVPIIPGTLFLYPAVLVYGFMVDFSPFTMWFWVGQIALTLINFVSDNIAQLLGIKKMGGSKHGMIGGTIGMFVLPLLISPLGLLALFLGPLVGAVIGAMLGEMIARRQSNEIVKVGWGSALSFLAGTFFKFVLVMIQVTWFYMAIF</sequence>
<comment type="caution">
    <text evidence="2">The sequence shown here is derived from an EMBL/GenBank/DDBJ whole genome shotgun (WGS) entry which is preliminary data.</text>
</comment>
<feature type="transmembrane region" description="Helical" evidence="1">
    <location>
        <begin position="139"/>
        <end position="165"/>
    </location>
</feature>
<reference evidence="2 3" key="1">
    <citation type="submission" date="2022-11" db="EMBL/GenBank/DDBJ databases">
        <title>Study of microbial diversity in lake waters.</title>
        <authorList>
            <person name="Zhang J."/>
        </authorList>
    </citation>
    <scope>NUCLEOTIDE SEQUENCE [LARGE SCALE GENOMIC DNA]</scope>
    <source>
        <strain evidence="2 3">DT12</strain>
    </source>
</reference>
<feature type="transmembrane region" description="Helical" evidence="1">
    <location>
        <begin position="106"/>
        <end position="127"/>
    </location>
</feature>
<name>A0ABT3WZP3_9BACL</name>
<dbReference type="InterPro" id="IPR007403">
    <property type="entry name" value="DUF456"/>
</dbReference>
<keyword evidence="1" id="KW-1133">Transmembrane helix</keyword>
<dbReference type="PANTHER" id="PTHR39165:SF1">
    <property type="entry name" value="DUF456 DOMAIN-CONTAINING PROTEIN"/>
    <property type="match status" value="1"/>
</dbReference>
<evidence type="ECO:0000313" key="2">
    <source>
        <dbReference type="EMBL" id="MCX7568750.1"/>
    </source>
</evidence>
<gene>
    <name evidence="2" type="ORF">OS242_02035</name>
</gene>
<dbReference type="Pfam" id="PF04306">
    <property type="entry name" value="DUF456"/>
    <property type="match status" value="1"/>
</dbReference>
<dbReference type="RefSeq" id="WP_267149989.1">
    <property type="nucleotide sequence ID" value="NZ_JAPMLT010000001.1"/>
</dbReference>
<feature type="transmembrane region" description="Helical" evidence="1">
    <location>
        <begin position="83"/>
        <end position="100"/>
    </location>
</feature>
<accession>A0ABT3WZP3</accession>
<proteinExistence type="predicted"/>
<keyword evidence="3" id="KW-1185">Reference proteome</keyword>
<protein>
    <submittedName>
        <fullName evidence="2">DUF456 domain-containing protein</fullName>
    </submittedName>
</protein>
<feature type="transmembrane region" description="Helical" evidence="1">
    <location>
        <begin position="7"/>
        <end position="31"/>
    </location>
</feature>
<dbReference type="EMBL" id="JAPMLT010000001">
    <property type="protein sequence ID" value="MCX7568750.1"/>
    <property type="molecule type" value="Genomic_DNA"/>
</dbReference>
<feature type="transmembrane region" description="Helical" evidence="1">
    <location>
        <begin position="51"/>
        <end position="71"/>
    </location>
</feature>
<evidence type="ECO:0000313" key="3">
    <source>
        <dbReference type="Proteomes" id="UP001208017"/>
    </source>
</evidence>